<accession>A0A2H0XC71</accession>
<dbReference type="EMBL" id="PEYU01000026">
    <property type="protein sequence ID" value="PIS22524.1"/>
    <property type="molecule type" value="Genomic_DNA"/>
</dbReference>
<organism evidence="2 3">
    <name type="scientific">candidate division WWE3 bacterium CG08_land_8_20_14_0_20_41_10</name>
    <dbReference type="NCBI Taxonomy" id="1975085"/>
    <lineage>
        <taxon>Bacteria</taxon>
        <taxon>Katanobacteria</taxon>
    </lineage>
</organism>
<gene>
    <name evidence="2" type="ORF">COT50_01560</name>
</gene>
<reference evidence="3" key="1">
    <citation type="submission" date="2017-09" db="EMBL/GenBank/DDBJ databases">
        <title>Depth-based differentiation of microbial function through sediment-hosted aquifers and enrichment of novel symbionts in the deep terrestrial subsurface.</title>
        <authorList>
            <person name="Probst A.J."/>
            <person name="Ladd B."/>
            <person name="Jarett J.K."/>
            <person name="Geller-Mcgrath D.E."/>
            <person name="Sieber C.M.K."/>
            <person name="Emerson J.B."/>
            <person name="Anantharaman K."/>
            <person name="Thomas B.C."/>
            <person name="Malmstrom R."/>
            <person name="Stieglmeier M."/>
            <person name="Klingl A."/>
            <person name="Woyke T."/>
            <person name="Ryan C.M."/>
            <person name="Banfield J.F."/>
        </authorList>
    </citation>
    <scope>NUCLEOTIDE SEQUENCE [LARGE SCALE GENOMIC DNA]</scope>
</reference>
<keyword evidence="1" id="KW-1133">Transmembrane helix</keyword>
<protein>
    <submittedName>
        <fullName evidence="2">Uncharacterized protein</fullName>
    </submittedName>
</protein>
<evidence type="ECO:0000256" key="1">
    <source>
        <dbReference type="SAM" id="Phobius"/>
    </source>
</evidence>
<sequence length="767" mass="86469">MIKKFRRVLASIILVVTVFIVYQGEPVKAQTSLEYYKDLFSSWGLATDTLSQKNIKLNTPASKKDLQTLLEILENGDTNQKLTEDSVVTTNKEGRYLLVLASQFQTTPQIKEGILGYQSVILICDSAEPASLPPGIFCAVNSLNFVTQNPTESSVSTKILQTLEPVSTNGVKYYLLPQVLLVTPQYQKHLGDYFKALSKAQASANVSDKEKTTESVSHELLKTFKDSALFESTLYALVILLFIVTLHKPLILLVRNPQGLLEKNIYINQLQRALNFLTKNSGIISFIFLILAIFYIPIFYALTVKALLLGDPNYPLKYLTTTLNPLNIPNHLTSQNLFRVGLLFFHYILVLFGLFLIIPNLTKIVIVSTQKIRITRLKTNFIKWLLPVTIVLNGLLLAFVDLKSLIGFLALSITILFLILLALKNQAIDYPKLFSTKHRRLIILAMFAVLALNIFYPPLQKSRPTNYALEPLIGIKDTVIAMPYSKKWGKNVLFESYYYSGTSNVYADGYLIYTPTAERVVNKPLAKFTVTESFAVVSRKADQVFETLLKNQKLLKYLTVAEFSPIFIADVTSIDPSNSSVVKAQLTFNCNFNPASKVVKLETLTLNKLAQNDGVDIIDPVSTKSTEILNFPGCKAENGFENLDFPLDSYTLPQDFAILRIRGIDAKYLTNFKLFVAEKEMPITFINPEVLDESHYKILYALSALSKEVTNYSTEVKKDFLVDMKIKTYDQGFDLSVPVNELMKKGVLRNPFILWTNQPNEIIQSTE</sequence>
<dbReference type="Proteomes" id="UP000231252">
    <property type="component" value="Unassembled WGS sequence"/>
</dbReference>
<feature type="transmembrane region" description="Helical" evidence="1">
    <location>
        <begin position="441"/>
        <end position="459"/>
    </location>
</feature>
<feature type="transmembrane region" description="Helical" evidence="1">
    <location>
        <begin position="234"/>
        <end position="254"/>
    </location>
</feature>
<feature type="transmembrane region" description="Helical" evidence="1">
    <location>
        <begin position="337"/>
        <end position="361"/>
    </location>
</feature>
<proteinExistence type="predicted"/>
<feature type="transmembrane region" description="Helical" evidence="1">
    <location>
        <begin position="381"/>
        <end position="399"/>
    </location>
</feature>
<keyword evidence="1" id="KW-0472">Membrane</keyword>
<dbReference type="AlphaFoldDB" id="A0A2H0XC71"/>
<evidence type="ECO:0000313" key="2">
    <source>
        <dbReference type="EMBL" id="PIS22524.1"/>
    </source>
</evidence>
<feature type="transmembrane region" description="Helical" evidence="1">
    <location>
        <begin position="405"/>
        <end position="423"/>
    </location>
</feature>
<comment type="caution">
    <text evidence="2">The sequence shown here is derived from an EMBL/GenBank/DDBJ whole genome shotgun (WGS) entry which is preliminary data.</text>
</comment>
<keyword evidence="1" id="KW-0812">Transmembrane</keyword>
<name>A0A2H0XC71_UNCKA</name>
<evidence type="ECO:0000313" key="3">
    <source>
        <dbReference type="Proteomes" id="UP000231252"/>
    </source>
</evidence>
<feature type="transmembrane region" description="Helical" evidence="1">
    <location>
        <begin position="282"/>
        <end position="302"/>
    </location>
</feature>